<dbReference type="AlphaFoldDB" id="H1KR11"/>
<protein>
    <submittedName>
        <fullName evidence="2">Putative multidrug resistance secretion protein (EmrA-like)</fullName>
    </submittedName>
</protein>
<sequence>MSLREDSGRSEAAPETAEGERAEAGRAPALRPAPVAEPVP</sequence>
<comment type="caution">
    <text evidence="2">The sequence shown here is derived from an EMBL/GenBank/DDBJ whole genome shotgun (WGS) entry which is preliminary data.</text>
</comment>
<accession>H1KR11</accession>
<dbReference type="EMBL" id="AGJK01000218">
    <property type="protein sequence ID" value="EHP90029.1"/>
    <property type="molecule type" value="Genomic_DNA"/>
</dbReference>
<evidence type="ECO:0000256" key="1">
    <source>
        <dbReference type="SAM" id="MobiDB-lite"/>
    </source>
</evidence>
<reference evidence="2 3" key="1">
    <citation type="submission" date="2011-09" db="EMBL/GenBank/DDBJ databases">
        <title>The draft genome of Methylobacterium extorquens DSM 13060.</title>
        <authorList>
            <consortium name="US DOE Joint Genome Institute (JGI-PGF)"/>
            <person name="Lucas S."/>
            <person name="Han J."/>
            <person name="Lapidus A."/>
            <person name="Cheng J.-F."/>
            <person name="Goodwin L."/>
            <person name="Pitluck S."/>
            <person name="Peters L."/>
            <person name="Land M.L."/>
            <person name="Hauser L."/>
            <person name="Koskimaki J."/>
            <person name="Halonen O."/>
            <person name="Pirttila A."/>
            <person name="Frank C."/>
            <person name="Woyke T.J."/>
        </authorList>
    </citation>
    <scope>NUCLEOTIDE SEQUENCE [LARGE SCALE GENOMIC DNA]</scope>
    <source>
        <strain evidence="2 3">DSM 13060</strain>
    </source>
</reference>
<feature type="non-terminal residue" evidence="2">
    <location>
        <position position="40"/>
    </location>
</feature>
<organism evidence="2 3">
    <name type="scientific">Methylorubrum extorquens DSM 13060</name>
    <dbReference type="NCBI Taxonomy" id="882800"/>
    <lineage>
        <taxon>Bacteria</taxon>
        <taxon>Pseudomonadati</taxon>
        <taxon>Pseudomonadota</taxon>
        <taxon>Alphaproteobacteria</taxon>
        <taxon>Hyphomicrobiales</taxon>
        <taxon>Methylobacteriaceae</taxon>
        <taxon>Methylorubrum</taxon>
    </lineage>
</organism>
<evidence type="ECO:0000313" key="3">
    <source>
        <dbReference type="Proteomes" id="UP000004382"/>
    </source>
</evidence>
<proteinExistence type="predicted"/>
<dbReference type="Proteomes" id="UP000004382">
    <property type="component" value="Unassembled WGS sequence"/>
</dbReference>
<evidence type="ECO:0000313" key="2">
    <source>
        <dbReference type="EMBL" id="EHP90029.1"/>
    </source>
</evidence>
<feature type="region of interest" description="Disordered" evidence="1">
    <location>
        <begin position="1"/>
        <end position="40"/>
    </location>
</feature>
<feature type="compositionally biased region" description="Low complexity" evidence="1">
    <location>
        <begin position="25"/>
        <end position="34"/>
    </location>
</feature>
<gene>
    <name evidence="2" type="ORF">MetexDRAFT_5074</name>
</gene>
<name>H1KR11_METEX</name>